<feature type="compositionally biased region" description="Acidic residues" evidence="8">
    <location>
        <begin position="504"/>
        <end position="524"/>
    </location>
</feature>
<evidence type="ECO:0000256" key="8">
    <source>
        <dbReference type="SAM" id="MobiDB-lite"/>
    </source>
</evidence>
<feature type="compositionally biased region" description="Low complexity" evidence="8">
    <location>
        <begin position="93"/>
        <end position="102"/>
    </location>
</feature>
<dbReference type="PANTHER" id="PTHR22884">
    <property type="entry name" value="SET DOMAIN PROTEINS"/>
    <property type="match status" value="1"/>
</dbReference>
<dbReference type="InterPro" id="IPR046341">
    <property type="entry name" value="SET_dom_sf"/>
</dbReference>
<feature type="domain" description="Post-SET" evidence="10">
    <location>
        <begin position="377"/>
        <end position="393"/>
    </location>
</feature>
<evidence type="ECO:0000256" key="1">
    <source>
        <dbReference type="ARBA" id="ARBA00004123"/>
    </source>
</evidence>
<feature type="compositionally biased region" description="Basic and acidic residues" evidence="8">
    <location>
        <begin position="739"/>
        <end position="756"/>
    </location>
</feature>
<feature type="region of interest" description="Disordered" evidence="8">
    <location>
        <begin position="684"/>
        <end position="793"/>
    </location>
</feature>
<dbReference type="GO" id="GO:0005634">
    <property type="term" value="C:nucleus"/>
    <property type="evidence" value="ECO:0007669"/>
    <property type="project" value="UniProtKB-SubCell"/>
</dbReference>
<dbReference type="Proteomes" id="UP000038830">
    <property type="component" value="Unassembled WGS sequence"/>
</dbReference>
<gene>
    <name evidence="12" type="primary">ash1</name>
    <name evidence="12" type="ORF">BN1211_6267</name>
</gene>
<feature type="region of interest" description="Disordered" evidence="8">
    <location>
        <begin position="410"/>
        <end position="541"/>
    </location>
</feature>
<dbReference type="GO" id="GO:0032259">
    <property type="term" value="P:methylation"/>
    <property type="evidence" value="ECO:0007669"/>
    <property type="project" value="UniProtKB-KW"/>
</dbReference>
<organism evidence="12 13">
    <name type="scientific">Cyberlindnera jadinii (strain ATCC 18201 / CBS 1600 / BCRC 20928 / JCM 3617 / NBRC 0987 / NRRL Y-1542)</name>
    <name type="common">Torula yeast</name>
    <name type="synonym">Candida utilis</name>
    <dbReference type="NCBI Taxonomy" id="983966"/>
    <lineage>
        <taxon>Eukaryota</taxon>
        <taxon>Fungi</taxon>
        <taxon>Dikarya</taxon>
        <taxon>Ascomycota</taxon>
        <taxon>Saccharomycotina</taxon>
        <taxon>Saccharomycetes</taxon>
        <taxon>Phaffomycetales</taxon>
        <taxon>Phaffomycetaceae</taxon>
        <taxon>Cyberlindnera</taxon>
    </lineage>
</organism>
<feature type="compositionally biased region" description="Acidic residues" evidence="8">
    <location>
        <begin position="461"/>
        <end position="478"/>
    </location>
</feature>
<feature type="region of interest" description="Disordered" evidence="8">
    <location>
        <begin position="80"/>
        <end position="105"/>
    </location>
</feature>
<dbReference type="InterPro" id="IPR006560">
    <property type="entry name" value="AWS_dom"/>
</dbReference>
<evidence type="ECO:0000256" key="7">
    <source>
        <dbReference type="ARBA" id="ARBA00023242"/>
    </source>
</evidence>
<evidence type="ECO:0000256" key="2">
    <source>
        <dbReference type="ARBA" id="ARBA00004286"/>
    </source>
</evidence>
<evidence type="ECO:0000259" key="10">
    <source>
        <dbReference type="PROSITE" id="PS50868"/>
    </source>
</evidence>
<keyword evidence="7" id="KW-0539">Nucleus</keyword>
<dbReference type="PROSITE" id="PS50280">
    <property type="entry name" value="SET"/>
    <property type="match status" value="1"/>
</dbReference>
<dbReference type="GO" id="GO:0005694">
    <property type="term" value="C:chromosome"/>
    <property type="evidence" value="ECO:0007669"/>
    <property type="project" value="UniProtKB-SubCell"/>
</dbReference>
<dbReference type="PROSITE" id="PS50868">
    <property type="entry name" value="POST_SET"/>
    <property type="match status" value="1"/>
</dbReference>
<dbReference type="GO" id="GO:0042054">
    <property type="term" value="F:histone methyltransferase activity"/>
    <property type="evidence" value="ECO:0007669"/>
    <property type="project" value="InterPro"/>
</dbReference>
<feature type="compositionally biased region" description="Basic and acidic residues" evidence="8">
    <location>
        <begin position="769"/>
        <end position="779"/>
    </location>
</feature>
<dbReference type="SUPFAM" id="SSF82199">
    <property type="entry name" value="SET domain"/>
    <property type="match status" value="1"/>
</dbReference>
<evidence type="ECO:0000256" key="6">
    <source>
        <dbReference type="ARBA" id="ARBA00022691"/>
    </source>
</evidence>
<dbReference type="Gene3D" id="2.170.270.10">
    <property type="entry name" value="SET domain"/>
    <property type="match status" value="1"/>
</dbReference>
<dbReference type="PROSITE" id="PS51215">
    <property type="entry name" value="AWS"/>
    <property type="match status" value="1"/>
</dbReference>
<sequence length="793" mass="89688">MPNYKRSNKSVLRELALLTDHGDTAGLPLYRTSRSDVRRHSKEIINAFFKTSEIPKEDDSVLLDAVEKCKLWKQYVDQDDGSDSEVEREPDTAGDASSPSDSAADKAVEDEVLNFRLEGKLRTFYGLHSGSCASTKNAIFEFPLPLGDGLKWLNSKTCFKLPWDYYRPTVADENEVFHWENNLKECNWIASRRPKKAKTWPSCNCTTPPCDDTCLNRSLQCECNATNCSFKHEDCGNRAFANLVTQMTSKILYATGWEVRPTEQKGLGLFAIRPYSRGTLIVEYTGDVIDFFEVEDRVETIYKERSQYYFIRLDDNLIIDAGQHGSVARFVNHSCDPNAEMQNWVVDETPRIGLFAKKDIAAGEEITYDYNFENAEDPEKCYCGSKHCRGYITRNPEPDGGTRVTGIVDTEIISEPIPHKHKRKMKMKAVDKDEEEDQSEDDEQEVDNDSVPSESPYSDYEVLEEAEDEEEDVVDDEGSSQMSNPIDELISDSEGESMSVGDDSFIDDDTGLEEEVNEDDDLIGDDSNHSQHSSIGKMDNTFNKRKAIMLTGSNEMSTSDNTINKQPENRLTVFSVNDEEVNDDHQGHALILKRRTRAILGNDEDESMGNSSEGVKKRPIIISDQDDDDEYRFQDTQQGEFDGLITNVHAGDVLMEREYTRNQDALEIIPYEPNCHSMKDNNGLQVSKQTNPTPVLNRDTSNHGSNVPGSLKRPRVSKKAPIVRKRHIVRQSVNKVKSPPKEGIKATDIFGHDLFKLKKSKRSIPAQPDGDRPTNEPKHVRGLSWSSNDDRST</sequence>
<proteinExistence type="predicted"/>
<keyword evidence="6" id="KW-0949">S-adenosyl-L-methionine</keyword>
<dbReference type="SMART" id="SM00317">
    <property type="entry name" value="SET"/>
    <property type="match status" value="1"/>
</dbReference>
<name>A0A0H5CA17_CYBJN</name>
<protein>
    <submittedName>
        <fullName evidence="12">Ash1 protein</fullName>
    </submittedName>
</protein>
<dbReference type="InterPro" id="IPR001214">
    <property type="entry name" value="SET_dom"/>
</dbReference>
<reference evidence="13" key="1">
    <citation type="journal article" date="2015" name="J. Biotechnol.">
        <title>The structure of the Cyberlindnera jadinii genome and its relation to Candida utilis analyzed by the occurrence of single nucleotide polymorphisms.</title>
        <authorList>
            <person name="Rupp O."/>
            <person name="Brinkrolf K."/>
            <person name="Buerth C."/>
            <person name="Kunigo M."/>
            <person name="Schneider J."/>
            <person name="Jaenicke S."/>
            <person name="Goesmann A."/>
            <person name="Puehler A."/>
            <person name="Jaeger K.-E."/>
            <person name="Ernst J.F."/>
        </authorList>
    </citation>
    <scope>NUCLEOTIDE SEQUENCE [LARGE SCALE GENOMIC DNA]</scope>
    <source>
        <strain evidence="13">ATCC 18201 / CBS 1600 / BCRC 20928 / JCM 3617 / NBRC 0987 / NRRL Y-1542</strain>
    </source>
</reference>
<evidence type="ECO:0000259" key="11">
    <source>
        <dbReference type="PROSITE" id="PS51215"/>
    </source>
</evidence>
<dbReference type="AlphaFoldDB" id="A0A0H5CA17"/>
<feature type="domain" description="SET" evidence="9">
    <location>
        <begin position="255"/>
        <end position="371"/>
    </location>
</feature>
<dbReference type="Pfam" id="PF00856">
    <property type="entry name" value="SET"/>
    <property type="match status" value="1"/>
</dbReference>
<evidence type="ECO:0000313" key="12">
    <source>
        <dbReference type="EMBL" id="CEP25243.1"/>
    </source>
</evidence>
<keyword evidence="5" id="KW-0808">Transferase</keyword>
<dbReference type="InterPro" id="IPR050777">
    <property type="entry name" value="SET2_Histone-Lys_MeTrsfase"/>
</dbReference>
<evidence type="ECO:0000256" key="3">
    <source>
        <dbReference type="ARBA" id="ARBA00022454"/>
    </source>
</evidence>
<evidence type="ECO:0000259" key="9">
    <source>
        <dbReference type="PROSITE" id="PS50280"/>
    </source>
</evidence>
<dbReference type="InterPro" id="IPR003616">
    <property type="entry name" value="Post-SET_dom"/>
</dbReference>
<keyword evidence="4" id="KW-0489">Methyltransferase</keyword>
<evidence type="ECO:0000256" key="5">
    <source>
        <dbReference type="ARBA" id="ARBA00022679"/>
    </source>
</evidence>
<evidence type="ECO:0000313" key="13">
    <source>
        <dbReference type="Proteomes" id="UP000038830"/>
    </source>
</evidence>
<feature type="compositionally biased region" description="Basic residues" evidence="8">
    <location>
        <begin position="712"/>
        <end position="729"/>
    </location>
</feature>
<dbReference type="EMBL" id="CDQK01000007">
    <property type="protein sequence ID" value="CEP25243.1"/>
    <property type="molecule type" value="Genomic_DNA"/>
</dbReference>
<feature type="compositionally biased region" description="Polar residues" evidence="8">
    <location>
        <begin position="684"/>
        <end position="708"/>
    </location>
</feature>
<feature type="domain" description="AWS" evidence="11">
    <location>
        <begin position="198"/>
        <end position="244"/>
    </location>
</feature>
<comment type="subcellular location">
    <subcellularLocation>
        <location evidence="2">Chromosome</location>
    </subcellularLocation>
    <subcellularLocation>
        <location evidence="1">Nucleus</location>
    </subcellularLocation>
</comment>
<accession>A0A0H5CA17</accession>
<keyword evidence="3" id="KW-0158">Chromosome</keyword>
<evidence type="ECO:0000256" key="4">
    <source>
        <dbReference type="ARBA" id="ARBA00022603"/>
    </source>
</evidence>
<feature type="compositionally biased region" description="Acidic residues" evidence="8">
    <location>
        <begin position="432"/>
        <end position="448"/>
    </location>
</feature>